<accession>A0A369JD18</accession>
<name>A0A369JD18_HYPMA</name>
<reference evidence="1" key="1">
    <citation type="submission" date="2018-04" db="EMBL/GenBank/DDBJ databases">
        <title>Whole genome sequencing of Hypsizygus marmoreus.</title>
        <authorList>
            <person name="Choi I.-G."/>
            <person name="Min B."/>
            <person name="Kim J.-G."/>
            <person name="Kim S."/>
            <person name="Oh Y.-L."/>
            <person name="Kong W.-S."/>
            <person name="Park H."/>
            <person name="Jeong J."/>
            <person name="Song E.-S."/>
        </authorList>
    </citation>
    <scope>NUCLEOTIDE SEQUENCE [LARGE SCALE GENOMIC DNA]</scope>
    <source>
        <strain evidence="1">51987-8</strain>
    </source>
</reference>
<dbReference type="SUPFAM" id="SSF52047">
    <property type="entry name" value="RNI-like"/>
    <property type="match status" value="1"/>
</dbReference>
<comment type="caution">
    <text evidence="1">The sequence shown here is derived from an EMBL/GenBank/DDBJ whole genome shotgun (WGS) entry which is preliminary data.</text>
</comment>
<gene>
    <name evidence="1" type="ORF">Hypma_013555</name>
</gene>
<keyword evidence="2" id="KW-1185">Reference proteome</keyword>
<dbReference type="OrthoDB" id="3056769at2759"/>
<sequence length="499" mass="55498">MRGCFQNLLPLTRPSQNGTVVQTESTLIDAQLDRATELVEGRGDRGFSIPTAANITTQFLRALSFGDAVKDVNIELTGVNLLPLEILGDIFLQALRSADSSERDSCSAPMNLSQVCRHWRWVALSMPTLWSSLSFSFHPRRLKTWKKLVHLWIERSGEAPLSLFLSHHHHVITQILAPCLPRLSYMSVYLSLDTIYEFLSTPFTNAISLTAVDIVHHDSVRETLDRTSKFVSSLPALRRLTWHSASSPTAFLGLSLPSLTQLTLHAPVPFDLSCAFLSKCSSAVHIELHRIQGPSQLMAPVKRTILPSLEFLLIHALGDINLLAFLDRFTFPSLQTLSIRPRSALSNHQSIDNLVERSSCEIKTLCLLGPLLEAHSVINYITRLSLQSLTELHITASRILDPVIKTLTCHNSSLDVLPNLIKLVLGWCATTDGVISEMVASRWGQSSAAAACLVSVNIEFWPFELLGSYYEPGHDQDVLAFESFREHGMAISWRSSLSM</sequence>
<evidence type="ECO:0000313" key="2">
    <source>
        <dbReference type="Proteomes" id="UP000076154"/>
    </source>
</evidence>
<proteinExistence type="predicted"/>
<dbReference type="AlphaFoldDB" id="A0A369JD18"/>
<dbReference type="InParanoid" id="A0A369JD18"/>
<dbReference type="Proteomes" id="UP000076154">
    <property type="component" value="Unassembled WGS sequence"/>
</dbReference>
<dbReference type="Gene3D" id="1.20.1280.50">
    <property type="match status" value="1"/>
</dbReference>
<protein>
    <submittedName>
        <fullName evidence="1">Uncharacterized protein</fullName>
    </submittedName>
</protein>
<dbReference type="EMBL" id="LUEZ02000080">
    <property type="protein sequence ID" value="RDB19222.1"/>
    <property type="molecule type" value="Genomic_DNA"/>
</dbReference>
<evidence type="ECO:0000313" key="1">
    <source>
        <dbReference type="EMBL" id="RDB19222.1"/>
    </source>
</evidence>
<organism evidence="1 2">
    <name type="scientific">Hypsizygus marmoreus</name>
    <name type="common">White beech mushroom</name>
    <name type="synonym">Agaricus marmoreus</name>
    <dbReference type="NCBI Taxonomy" id="39966"/>
    <lineage>
        <taxon>Eukaryota</taxon>
        <taxon>Fungi</taxon>
        <taxon>Dikarya</taxon>
        <taxon>Basidiomycota</taxon>
        <taxon>Agaricomycotina</taxon>
        <taxon>Agaricomycetes</taxon>
        <taxon>Agaricomycetidae</taxon>
        <taxon>Agaricales</taxon>
        <taxon>Tricholomatineae</taxon>
        <taxon>Lyophyllaceae</taxon>
        <taxon>Hypsizygus</taxon>
    </lineage>
</organism>